<name>A0A3G7TLH1_9PSED</name>
<evidence type="ECO:0000313" key="1">
    <source>
        <dbReference type="EMBL" id="AZE47741.1"/>
    </source>
</evidence>
<dbReference type="EMBL" id="CP027753">
    <property type="protein sequence ID" value="AZE47741.1"/>
    <property type="molecule type" value="Genomic_DNA"/>
</dbReference>
<evidence type="ECO:0000313" key="2">
    <source>
        <dbReference type="Proteomes" id="UP000268048"/>
    </source>
</evidence>
<dbReference type="RefSeq" id="WP_124319934.1">
    <property type="nucleotide sequence ID" value="NZ_CP027753.1"/>
</dbReference>
<dbReference type="Proteomes" id="UP000268048">
    <property type="component" value="Chromosome"/>
</dbReference>
<proteinExistence type="predicted"/>
<sequence length="89" mass="9971">MANNIVDEDGAVSSEEISEYDRLVKMKALGGERLAFQRAASRAIYEALSLEEKALVDEEFGKLAMKIASQFGRSRRFLCRPSDTNVELK</sequence>
<gene>
    <name evidence="1" type="ORF">C4K04_2057</name>
</gene>
<accession>A0A3G7TLH1</accession>
<reference evidence="1 2" key="1">
    <citation type="submission" date="2018-03" db="EMBL/GenBank/DDBJ databases">
        <title>Diversity of phytobeneficial traits revealed by whole-genome analysis of worldwide-isolated phenazine-producing Pseudomonas spp.</title>
        <authorList>
            <person name="Biessy A."/>
            <person name="Novinscak A."/>
            <person name="Blom J."/>
            <person name="Leger G."/>
            <person name="Thomashow L.S."/>
            <person name="Cazorla F.M."/>
            <person name="Josic D."/>
            <person name="Filion M."/>
        </authorList>
    </citation>
    <scope>NUCLEOTIDE SEQUENCE [LARGE SCALE GENOMIC DNA]</scope>
    <source>
        <strain evidence="1 2">B25</strain>
    </source>
</reference>
<protein>
    <submittedName>
        <fullName evidence="1">Uncharacterized protein</fullName>
    </submittedName>
</protein>
<dbReference type="AlphaFoldDB" id="A0A3G7TLH1"/>
<organism evidence="1 2">
    <name type="scientific">Pseudomonas chlororaphis</name>
    <dbReference type="NCBI Taxonomy" id="587753"/>
    <lineage>
        <taxon>Bacteria</taxon>
        <taxon>Pseudomonadati</taxon>
        <taxon>Pseudomonadota</taxon>
        <taxon>Gammaproteobacteria</taxon>
        <taxon>Pseudomonadales</taxon>
        <taxon>Pseudomonadaceae</taxon>
        <taxon>Pseudomonas</taxon>
    </lineage>
</organism>